<dbReference type="Proteomes" id="UP001189429">
    <property type="component" value="Unassembled WGS sequence"/>
</dbReference>
<accession>A0ABN9PCQ8</accession>
<dbReference type="Pfam" id="PF00069">
    <property type="entry name" value="Pkinase"/>
    <property type="match status" value="1"/>
</dbReference>
<feature type="non-terminal residue" evidence="3">
    <location>
        <position position="291"/>
    </location>
</feature>
<feature type="non-terminal residue" evidence="3">
    <location>
        <position position="1"/>
    </location>
</feature>
<dbReference type="InterPro" id="IPR000719">
    <property type="entry name" value="Prot_kinase_dom"/>
</dbReference>
<organism evidence="3 4">
    <name type="scientific">Prorocentrum cordatum</name>
    <dbReference type="NCBI Taxonomy" id="2364126"/>
    <lineage>
        <taxon>Eukaryota</taxon>
        <taxon>Sar</taxon>
        <taxon>Alveolata</taxon>
        <taxon>Dinophyceae</taxon>
        <taxon>Prorocentrales</taxon>
        <taxon>Prorocentraceae</taxon>
        <taxon>Prorocentrum</taxon>
    </lineage>
</organism>
<evidence type="ECO:0000259" key="2">
    <source>
        <dbReference type="PROSITE" id="PS50011"/>
    </source>
</evidence>
<name>A0ABN9PCQ8_9DINO</name>
<dbReference type="PROSITE" id="PS50011">
    <property type="entry name" value="PROTEIN_KINASE_DOM"/>
    <property type="match status" value="1"/>
</dbReference>
<protein>
    <recommendedName>
        <fullName evidence="2">Protein kinase domain-containing protein</fullName>
    </recommendedName>
</protein>
<dbReference type="SMART" id="SM00220">
    <property type="entry name" value="S_TKc"/>
    <property type="match status" value="1"/>
</dbReference>
<reference evidence="3" key="1">
    <citation type="submission" date="2023-10" db="EMBL/GenBank/DDBJ databases">
        <authorList>
            <person name="Chen Y."/>
            <person name="Shah S."/>
            <person name="Dougan E. K."/>
            <person name="Thang M."/>
            <person name="Chan C."/>
        </authorList>
    </citation>
    <scope>NUCLEOTIDE SEQUENCE [LARGE SCALE GENOMIC DNA]</scope>
</reference>
<gene>
    <name evidence="3" type="ORF">PCOR1329_LOCUS819</name>
</gene>
<keyword evidence="4" id="KW-1185">Reference proteome</keyword>
<dbReference type="SUPFAM" id="SSF56112">
    <property type="entry name" value="Protein kinase-like (PK-like)"/>
    <property type="match status" value="1"/>
</dbReference>
<dbReference type="InterPro" id="IPR011009">
    <property type="entry name" value="Kinase-like_dom_sf"/>
</dbReference>
<feature type="compositionally biased region" description="Polar residues" evidence="1">
    <location>
        <begin position="278"/>
        <end position="291"/>
    </location>
</feature>
<dbReference type="Gene3D" id="1.10.510.10">
    <property type="entry name" value="Transferase(Phosphotransferase) domain 1"/>
    <property type="match status" value="1"/>
</dbReference>
<proteinExistence type="predicted"/>
<evidence type="ECO:0000313" key="4">
    <source>
        <dbReference type="Proteomes" id="UP001189429"/>
    </source>
</evidence>
<sequence>IDFGMACRFEEGECLTELCGSPHYLAPELIGQRYNHLADIWAFGVLLYLIMYGHYPFDAKSPRDIMVKILTEPVRWQTKAPGEPRSGLEFLRRLLEHDPRKRANVEEALQHSWMQLANVTAAAQDAEALPAEVIRNAHKKVTATRKHVDRKVEEVRNEKLRRIDEDFSRGIRRGQRLGETPKEEFMSKPEFLRRENKITTAPSSAGREFFTSRRASLKRLLDGHRPNKGGAGPKLGDLQAIDESGLADAGGDGASAEDRGAGVLPTPSIRPQGGGKQWRSQSVSAGSSPKR</sequence>
<feature type="domain" description="Protein kinase" evidence="2">
    <location>
        <begin position="1"/>
        <end position="114"/>
    </location>
</feature>
<feature type="region of interest" description="Disordered" evidence="1">
    <location>
        <begin position="220"/>
        <end position="291"/>
    </location>
</feature>
<comment type="caution">
    <text evidence="3">The sequence shown here is derived from an EMBL/GenBank/DDBJ whole genome shotgun (WGS) entry which is preliminary data.</text>
</comment>
<dbReference type="EMBL" id="CAUYUJ010000185">
    <property type="protein sequence ID" value="CAK0789170.1"/>
    <property type="molecule type" value="Genomic_DNA"/>
</dbReference>
<evidence type="ECO:0000313" key="3">
    <source>
        <dbReference type="EMBL" id="CAK0789170.1"/>
    </source>
</evidence>
<dbReference type="PANTHER" id="PTHR24345">
    <property type="entry name" value="SERINE/THREONINE-PROTEIN KINASE PLK"/>
    <property type="match status" value="1"/>
</dbReference>
<evidence type="ECO:0000256" key="1">
    <source>
        <dbReference type="SAM" id="MobiDB-lite"/>
    </source>
</evidence>